<dbReference type="OrthoDB" id="6617147at2759"/>
<dbReference type="Proteomes" id="UP001152798">
    <property type="component" value="Chromosome 6"/>
</dbReference>
<keyword evidence="1" id="KW-0472">Membrane</keyword>
<evidence type="ECO:0000313" key="3">
    <source>
        <dbReference type="Proteomes" id="UP001152798"/>
    </source>
</evidence>
<feature type="transmembrane region" description="Helical" evidence="1">
    <location>
        <begin position="157"/>
        <end position="181"/>
    </location>
</feature>
<sequence>MSMDVFKKHRYVLRFLGIVLPGELSNSWLRIPFHIWFRYLSISLPVLTLCFLFGITQLHDQYSVTACMYSFAGVVSTTSASFKLILLYTNRYDIKELVDFLKDFRADTTVGRITYVLIYFYEFLALSFRVIALIEIFMKGKLKLLMPFWTPFPRDNVVVALSTYFFFQGTAIIKTICNFFIDTLFLLISNQTCHRMFILRNTFRIIGLPEEEKLERLKHKHMLKLPPGMKPTDSNILKLCVEEHILLLK</sequence>
<evidence type="ECO:0000256" key="1">
    <source>
        <dbReference type="SAM" id="Phobius"/>
    </source>
</evidence>
<keyword evidence="1" id="KW-0812">Transmembrane</keyword>
<feature type="transmembrane region" description="Helical" evidence="1">
    <location>
        <begin position="67"/>
        <end position="88"/>
    </location>
</feature>
<feature type="transmembrane region" description="Helical" evidence="1">
    <location>
        <begin position="113"/>
        <end position="137"/>
    </location>
</feature>
<reference evidence="2" key="1">
    <citation type="submission" date="2022-01" db="EMBL/GenBank/DDBJ databases">
        <authorList>
            <person name="King R."/>
        </authorList>
    </citation>
    <scope>NUCLEOTIDE SEQUENCE</scope>
</reference>
<name>A0A9P0HMH6_NEZVI</name>
<evidence type="ECO:0000313" key="2">
    <source>
        <dbReference type="EMBL" id="CAH1404437.1"/>
    </source>
</evidence>
<dbReference type="AlphaFoldDB" id="A0A9P0HMH6"/>
<organism evidence="2 3">
    <name type="scientific">Nezara viridula</name>
    <name type="common">Southern green stink bug</name>
    <name type="synonym">Cimex viridulus</name>
    <dbReference type="NCBI Taxonomy" id="85310"/>
    <lineage>
        <taxon>Eukaryota</taxon>
        <taxon>Metazoa</taxon>
        <taxon>Ecdysozoa</taxon>
        <taxon>Arthropoda</taxon>
        <taxon>Hexapoda</taxon>
        <taxon>Insecta</taxon>
        <taxon>Pterygota</taxon>
        <taxon>Neoptera</taxon>
        <taxon>Paraneoptera</taxon>
        <taxon>Hemiptera</taxon>
        <taxon>Heteroptera</taxon>
        <taxon>Panheteroptera</taxon>
        <taxon>Pentatomomorpha</taxon>
        <taxon>Pentatomoidea</taxon>
        <taxon>Pentatomidae</taxon>
        <taxon>Pentatominae</taxon>
        <taxon>Nezara</taxon>
    </lineage>
</organism>
<accession>A0A9P0HMH6</accession>
<feature type="transmembrane region" description="Helical" evidence="1">
    <location>
        <begin position="35"/>
        <end position="55"/>
    </location>
</feature>
<keyword evidence="1" id="KW-1133">Transmembrane helix</keyword>
<protein>
    <recommendedName>
        <fullName evidence="4">Odorant receptor</fullName>
    </recommendedName>
</protein>
<evidence type="ECO:0008006" key="4">
    <source>
        <dbReference type="Google" id="ProtNLM"/>
    </source>
</evidence>
<keyword evidence="3" id="KW-1185">Reference proteome</keyword>
<dbReference type="EMBL" id="OV725082">
    <property type="protein sequence ID" value="CAH1404437.1"/>
    <property type="molecule type" value="Genomic_DNA"/>
</dbReference>
<gene>
    <name evidence="2" type="ORF">NEZAVI_LOCUS12846</name>
</gene>
<proteinExistence type="predicted"/>